<protein>
    <submittedName>
        <fullName evidence="1">3102_t:CDS:1</fullName>
    </submittedName>
</protein>
<dbReference type="InterPro" id="IPR018465">
    <property type="entry name" value="Scm3/HJURP"/>
</dbReference>
<dbReference type="GO" id="GO:0042393">
    <property type="term" value="F:histone binding"/>
    <property type="evidence" value="ECO:0007669"/>
    <property type="project" value="InterPro"/>
</dbReference>
<organism evidence="1 2">
    <name type="scientific">Ambispora gerdemannii</name>
    <dbReference type="NCBI Taxonomy" id="144530"/>
    <lineage>
        <taxon>Eukaryota</taxon>
        <taxon>Fungi</taxon>
        <taxon>Fungi incertae sedis</taxon>
        <taxon>Mucoromycota</taxon>
        <taxon>Glomeromycotina</taxon>
        <taxon>Glomeromycetes</taxon>
        <taxon>Archaeosporales</taxon>
        <taxon>Ambisporaceae</taxon>
        <taxon>Ambispora</taxon>
    </lineage>
</organism>
<sequence length="106" mass="12332">MNKKRKRNSSFKETIEPSVEFLRELSQKRLKSAWDDIIARYGCDLTEETDEIDLMTGEVVVDRGVLKNAPVFKIGMLSKEFVTVDRKSIYKHGKKELGRIWTIIAR</sequence>
<dbReference type="GO" id="GO:0005634">
    <property type="term" value="C:nucleus"/>
    <property type="evidence" value="ECO:0007669"/>
    <property type="project" value="InterPro"/>
</dbReference>
<dbReference type="Pfam" id="PF10384">
    <property type="entry name" value="Scm3"/>
    <property type="match status" value="1"/>
</dbReference>
<evidence type="ECO:0000313" key="1">
    <source>
        <dbReference type="EMBL" id="CAG8623339.1"/>
    </source>
</evidence>
<proteinExistence type="predicted"/>
<keyword evidence="2" id="KW-1185">Reference proteome</keyword>
<dbReference type="GO" id="GO:0046982">
    <property type="term" value="F:protein heterodimerization activity"/>
    <property type="evidence" value="ECO:0007669"/>
    <property type="project" value="InterPro"/>
</dbReference>
<dbReference type="AlphaFoldDB" id="A0A9N9GNI4"/>
<dbReference type="InterPro" id="IPR009072">
    <property type="entry name" value="Histone-fold"/>
</dbReference>
<reference evidence="1" key="1">
    <citation type="submission" date="2021-06" db="EMBL/GenBank/DDBJ databases">
        <authorList>
            <person name="Kallberg Y."/>
            <person name="Tangrot J."/>
            <person name="Rosling A."/>
        </authorList>
    </citation>
    <scope>NUCLEOTIDE SEQUENCE</scope>
    <source>
        <strain evidence="1">MT106</strain>
    </source>
</reference>
<dbReference type="Proteomes" id="UP000789831">
    <property type="component" value="Unassembled WGS sequence"/>
</dbReference>
<name>A0A9N9GNI4_9GLOM</name>
<accession>A0A9N9GNI4</accession>
<gene>
    <name evidence="1" type="ORF">AGERDE_LOCUS10164</name>
</gene>
<comment type="caution">
    <text evidence="1">The sequence shown here is derived from an EMBL/GenBank/DDBJ whole genome shotgun (WGS) entry which is preliminary data.</text>
</comment>
<evidence type="ECO:0000313" key="2">
    <source>
        <dbReference type="Proteomes" id="UP000789831"/>
    </source>
</evidence>
<dbReference type="EMBL" id="CAJVPL010002963">
    <property type="protein sequence ID" value="CAG8623339.1"/>
    <property type="molecule type" value="Genomic_DNA"/>
</dbReference>
<dbReference type="OrthoDB" id="2420608at2759"/>
<dbReference type="PANTHER" id="PTHR15992:SF5">
    <property type="entry name" value="HOLLIDAY JUNCTION RECOGNITION PROTEIN"/>
    <property type="match status" value="1"/>
</dbReference>
<dbReference type="Gene3D" id="1.10.20.10">
    <property type="entry name" value="Histone, subunit A"/>
    <property type="match status" value="1"/>
</dbReference>
<dbReference type="PANTHER" id="PTHR15992">
    <property type="entry name" value="HOLLIDAY JUNCTION RECOGNITION PROTEIN"/>
    <property type="match status" value="1"/>
</dbReference>